<dbReference type="GO" id="GO:0002100">
    <property type="term" value="P:tRNA wobble adenosine to inosine editing"/>
    <property type="evidence" value="ECO:0007669"/>
    <property type="project" value="InterPro"/>
</dbReference>
<keyword evidence="6" id="KW-1185">Reference proteome</keyword>
<dbReference type="AlphaFoldDB" id="A0A2A2LK04"/>
<feature type="region of interest" description="Disordered" evidence="3">
    <location>
        <begin position="1"/>
        <end position="30"/>
    </location>
</feature>
<dbReference type="OrthoDB" id="3180714at2759"/>
<dbReference type="Gene3D" id="3.40.140.10">
    <property type="entry name" value="Cytidine Deaminase, domain 2"/>
    <property type="match status" value="1"/>
</dbReference>
<dbReference type="STRING" id="2018661.A0A2A2LK04"/>
<evidence type="ECO:0000256" key="2">
    <source>
        <dbReference type="ARBA" id="ARBA00038160"/>
    </source>
</evidence>
<keyword evidence="1" id="KW-0819">tRNA processing</keyword>
<dbReference type="Pfam" id="PF00383">
    <property type="entry name" value="dCMP_cyt_deam_1"/>
    <property type="match status" value="1"/>
</dbReference>
<dbReference type="PROSITE" id="PS51747">
    <property type="entry name" value="CYT_DCMP_DEAMINASES_2"/>
    <property type="match status" value="1"/>
</dbReference>
<comment type="caution">
    <text evidence="5">The sequence shown here is derived from an EMBL/GenBank/DDBJ whole genome shotgun (WGS) entry which is preliminary data.</text>
</comment>
<dbReference type="GO" id="GO:0005737">
    <property type="term" value="C:cytoplasm"/>
    <property type="evidence" value="ECO:0007669"/>
    <property type="project" value="TreeGrafter"/>
</dbReference>
<dbReference type="SUPFAM" id="SSF53927">
    <property type="entry name" value="Cytidine deaminase-like"/>
    <property type="match status" value="1"/>
</dbReference>
<proteinExistence type="inferred from homology"/>
<organism evidence="5 6">
    <name type="scientific">Diploscapter pachys</name>
    <dbReference type="NCBI Taxonomy" id="2018661"/>
    <lineage>
        <taxon>Eukaryota</taxon>
        <taxon>Metazoa</taxon>
        <taxon>Ecdysozoa</taxon>
        <taxon>Nematoda</taxon>
        <taxon>Chromadorea</taxon>
        <taxon>Rhabditida</taxon>
        <taxon>Rhabditina</taxon>
        <taxon>Rhabditomorpha</taxon>
        <taxon>Rhabditoidea</taxon>
        <taxon>Rhabditidae</taxon>
        <taxon>Diploscapter</taxon>
    </lineage>
</organism>
<protein>
    <recommendedName>
        <fullName evidence="4">CMP/dCMP-type deaminase domain-containing protein</fullName>
    </recommendedName>
</protein>
<dbReference type="GO" id="GO:0005634">
    <property type="term" value="C:nucleus"/>
    <property type="evidence" value="ECO:0007669"/>
    <property type="project" value="TreeGrafter"/>
</dbReference>
<gene>
    <name evidence="5" type="ORF">WR25_11943</name>
</gene>
<evidence type="ECO:0000313" key="6">
    <source>
        <dbReference type="Proteomes" id="UP000218231"/>
    </source>
</evidence>
<name>A0A2A2LK04_9BILA</name>
<evidence type="ECO:0000259" key="4">
    <source>
        <dbReference type="PROSITE" id="PS51747"/>
    </source>
</evidence>
<evidence type="ECO:0000256" key="3">
    <source>
        <dbReference type="SAM" id="MobiDB-lite"/>
    </source>
</evidence>
<dbReference type="GO" id="GO:0046872">
    <property type="term" value="F:metal ion binding"/>
    <property type="evidence" value="ECO:0007669"/>
    <property type="project" value="UniProtKB-KW"/>
</dbReference>
<dbReference type="PANTHER" id="PTHR11079:SF156">
    <property type="entry name" value="INACTIVE TRNA-SPECIFIC ADENOSINE DEAMINASE-LIKE PROTEIN 3-RELATED"/>
    <property type="match status" value="1"/>
</dbReference>
<dbReference type="InterPro" id="IPR016193">
    <property type="entry name" value="Cytidine_deaminase-like"/>
</dbReference>
<feature type="compositionally biased region" description="Basic and acidic residues" evidence="3">
    <location>
        <begin position="1"/>
        <end position="29"/>
    </location>
</feature>
<comment type="similarity">
    <text evidence="2">Belongs to the cytidine and deoxycytidylate deaminase family. ADAT3 subfamily.</text>
</comment>
<dbReference type="PANTHER" id="PTHR11079">
    <property type="entry name" value="CYTOSINE DEAMINASE FAMILY MEMBER"/>
    <property type="match status" value="1"/>
</dbReference>
<dbReference type="GO" id="GO:0052717">
    <property type="term" value="F:tRNA-specific adenosine-34 deaminase activity"/>
    <property type="evidence" value="ECO:0007669"/>
    <property type="project" value="UniProtKB-EC"/>
</dbReference>
<dbReference type="InterPro" id="IPR002125">
    <property type="entry name" value="CMP_dCMP_dom"/>
</dbReference>
<accession>A0A2A2LK04</accession>
<reference evidence="5 6" key="1">
    <citation type="journal article" date="2017" name="Curr. Biol.">
        <title>Genome architecture and evolution of a unichromosomal asexual nematode.</title>
        <authorList>
            <person name="Fradin H."/>
            <person name="Zegar C."/>
            <person name="Gutwein M."/>
            <person name="Lucas J."/>
            <person name="Kovtun M."/>
            <person name="Corcoran D."/>
            <person name="Baugh L.R."/>
            <person name="Kiontke K."/>
            <person name="Gunsalus K."/>
            <person name="Fitch D.H."/>
            <person name="Piano F."/>
        </authorList>
    </citation>
    <scope>NUCLEOTIDE SEQUENCE [LARGE SCALE GENOMIC DNA]</scope>
    <source>
        <strain evidence="5">PF1309</strain>
    </source>
</reference>
<dbReference type="EMBL" id="LIAE01006657">
    <property type="protein sequence ID" value="PAV86552.1"/>
    <property type="molecule type" value="Genomic_DNA"/>
</dbReference>
<evidence type="ECO:0000313" key="5">
    <source>
        <dbReference type="EMBL" id="PAV86552.1"/>
    </source>
</evidence>
<dbReference type="Proteomes" id="UP000218231">
    <property type="component" value="Unassembled WGS sequence"/>
</dbReference>
<sequence length="301" mass="34508">MKRSGDEKLENLDDQEPEAKKSKENEKSGKFGPEMRIIPIIDKNLFQETVMLTKCYVIAIQNRKITGELLRILPEIPSELHHLRRVDNKSSRILLHPEEKAKDDPALWSKLKNLGVQKEHVELIDIPAVRPLTRLQFDWAKEKWATSYPRNPELEATINGTLFSDQEKDQIRKWSDRVEQKGCIIVQNDTAIASSSSQPDVVLGHSAIETVQELAKMEREDGSYLATDCDVFVDKEPCGMCAMALVHARAKRVFFNKPAKNGVLKEGPWQLHLEPSLNHHYAVFHLDKTENKNFEEKFVCC</sequence>
<evidence type="ECO:0000256" key="1">
    <source>
        <dbReference type="ARBA" id="ARBA00022694"/>
    </source>
</evidence>
<feature type="domain" description="CMP/dCMP-type deaminase" evidence="4">
    <location>
        <begin position="158"/>
        <end position="284"/>
    </location>
</feature>